<evidence type="ECO:0000313" key="21">
    <source>
        <dbReference type="EMBL" id="KTD77834.1"/>
    </source>
</evidence>
<dbReference type="InterPro" id="IPR030963">
    <property type="entry name" value="DHQ_synth_fam"/>
</dbReference>
<reference evidence="21 22" key="1">
    <citation type="submission" date="2015-11" db="EMBL/GenBank/DDBJ databases">
        <title>Genomic analysis of 38 Legionella species identifies large and diverse effector repertoires.</title>
        <authorList>
            <person name="Burstein D."/>
            <person name="Amaro F."/>
            <person name="Zusman T."/>
            <person name="Lifshitz Z."/>
            <person name="Cohen O."/>
            <person name="Gilbert J.A."/>
            <person name="Pupko T."/>
            <person name="Shuman H.A."/>
            <person name="Segal G."/>
        </authorList>
    </citation>
    <scope>NUCLEOTIDE SEQUENCE [LARGE SCALE GENOMIC DNA]</scope>
    <source>
        <strain evidence="21 22">ATCC 49508</strain>
    </source>
</reference>
<evidence type="ECO:0000259" key="20">
    <source>
        <dbReference type="Pfam" id="PF24621"/>
    </source>
</evidence>
<comment type="caution">
    <text evidence="21">The sequence shown here is derived from an EMBL/GenBank/DDBJ whole genome shotgun (WGS) entry which is preliminary data.</text>
</comment>
<comment type="subcellular location">
    <subcellularLocation>
        <location evidence="4 18">Cytoplasm</location>
    </subcellularLocation>
</comment>
<comment type="caution">
    <text evidence="18">Lacks conserved residue(s) required for the propagation of feature annotation.</text>
</comment>
<dbReference type="AlphaFoldDB" id="A0A0W1A905"/>
<evidence type="ECO:0000256" key="16">
    <source>
        <dbReference type="ARBA" id="ARBA00023239"/>
    </source>
</evidence>
<keyword evidence="10 18" id="KW-0028">Amino-acid biosynthesis</keyword>
<comment type="pathway">
    <text evidence="5 18">Metabolic intermediate biosynthesis; chorismate biosynthesis; chorismate from D-erythrose 4-phosphate and phosphoenolpyruvate: step 2/7.</text>
</comment>
<evidence type="ECO:0000256" key="13">
    <source>
        <dbReference type="ARBA" id="ARBA00022833"/>
    </source>
</evidence>
<dbReference type="UniPathway" id="UPA00053">
    <property type="reaction ID" value="UER00085"/>
</dbReference>
<feature type="binding site" evidence="18">
    <location>
        <begin position="109"/>
        <end position="113"/>
    </location>
    <ligand>
        <name>NAD(+)</name>
        <dbReference type="ChEBI" id="CHEBI:57540"/>
    </ligand>
</feature>
<evidence type="ECO:0000256" key="18">
    <source>
        <dbReference type="HAMAP-Rule" id="MF_00110"/>
    </source>
</evidence>
<keyword evidence="14 18" id="KW-0520">NAD</keyword>
<evidence type="ECO:0000256" key="12">
    <source>
        <dbReference type="ARBA" id="ARBA00022741"/>
    </source>
</evidence>
<comment type="cofactor">
    <cofactor evidence="18">
        <name>Co(2+)</name>
        <dbReference type="ChEBI" id="CHEBI:48828"/>
    </cofactor>
    <cofactor evidence="18">
        <name>Zn(2+)</name>
        <dbReference type="ChEBI" id="CHEBI:29105"/>
    </cofactor>
    <text evidence="18">Binds 1 divalent metal cation per subunit. Can use either Co(2+) or Zn(2+).</text>
</comment>
<dbReference type="CDD" id="cd08195">
    <property type="entry name" value="DHQS"/>
    <property type="match status" value="1"/>
</dbReference>
<dbReference type="Pfam" id="PF24621">
    <property type="entry name" value="DHQS_C"/>
    <property type="match status" value="1"/>
</dbReference>
<evidence type="ECO:0000259" key="19">
    <source>
        <dbReference type="Pfam" id="PF01761"/>
    </source>
</evidence>
<comment type="function">
    <text evidence="3 18">Catalyzes the conversion of 3-deoxy-D-arabino-heptulosonate 7-phosphate (DAHP) to dehydroquinate (DHQ).</text>
</comment>
<dbReference type="HAMAP" id="MF_00110">
    <property type="entry name" value="DHQ_synthase"/>
    <property type="match status" value="1"/>
</dbReference>
<evidence type="ECO:0000256" key="8">
    <source>
        <dbReference type="ARBA" id="ARBA00017684"/>
    </source>
</evidence>
<keyword evidence="13 18" id="KW-0862">Zinc</keyword>
<evidence type="ECO:0000256" key="15">
    <source>
        <dbReference type="ARBA" id="ARBA00023141"/>
    </source>
</evidence>
<comment type="similarity">
    <text evidence="6 18">Belongs to the sugar phosphate cyclases superfamily. Dehydroquinate synthase family.</text>
</comment>
<evidence type="ECO:0000256" key="10">
    <source>
        <dbReference type="ARBA" id="ARBA00022605"/>
    </source>
</evidence>
<accession>A0A0W1A905</accession>
<dbReference type="Pfam" id="PF01761">
    <property type="entry name" value="DHQ_synthase"/>
    <property type="match status" value="1"/>
</dbReference>
<name>A0A0W1A905_9GAMM</name>
<dbReference type="InterPro" id="IPR050071">
    <property type="entry name" value="Dehydroquinate_synthase"/>
</dbReference>
<feature type="binding site" evidence="18">
    <location>
        <position position="188"/>
    </location>
    <ligand>
        <name>Zn(2+)</name>
        <dbReference type="ChEBI" id="CHEBI:29105"/>
    </ligand>
</feature>
<feature type="binding site" evidence="18">
    <location>
        <position position="146"/>
    </location>
    <ligand>
        <name>NAD(+)</name>
        <dbReference type="ChEBI" id="CHEBI:57540"/>
    </ligand>
</feature>
<keyword evidence="22" id="KW-1185">Reference proteome</keyword>
<feature type="domain" description="3-dehydroquinate synthase N-terminal" evidence="19">
    <location>
        <begin position="71"/>
        <end position="183"/>
    </location>
</feature>
<evidence type="ECO:0000256" key="11">
    <source>
        <dbReference type="ARBA" id="ARBA00022723"/>
    </source>
</evidence>
<dbReference type="GO" id="GO:0046872">
    <property type="term" value="F:metal ion binding"/>
    <property type="evidence" value="ECO:0007669"/>
    <property type="project" value="UniProtKB-KW"/>
</dbReference>
<evidence type="ECO:0000256" key="4">
    <source>
        <dbReference type="ARBA" id="ARBA00004496"/>
    </source>
</evidence>
<dbReference type="SUPFAM" id="SSF56796">
    <property type="entry name" value="Dehydroquinate synthase-like"/>
    <property type="match status" value="1"/>
</dbReference>
<dbReference type="STRING" id="45076.Lwor_1716"/>
<dbReference type="OrthoDB" id="9806583at2"/>
<dbReference type="Proteomes" id="UP000054662">
    <property type="component" value="Unassembled WGS sequence"/>
</dbReference>
<evidence type="ECO:0000256" key="17">
    <source>
        <dbReference type="ARBA" id="ARBA00023285"/>
    </source>
</evidence>
<proteinExistence type="inferred from homology"/>
<keyword evidence="9 18" id="KW-0963">Cytoplasm</keyword>
<dbReference type="InterPro" id="IPR056179">
    <property type="entry name" value="DHQS_C"/>
</dbReference>
<feature type="binding site" evidence="18">
    <location>
        <position position="268"/>
    </location>
    <ligand>
        <name>Zn(2+)</name>
        <dbReference type="ChEBI" id="CHEBI:29105"/>
    </ligand>
</feature>
<feature type="binding site" evidence="18">
    <location>
        <position position="251"/>
    </location>
    <ligand>
        <name>Zn(2+)</name>
        <dbReference type="ChEBI" id="CHEBI:29105"/>
    </ligand>
</feature>
<protein>
    <recommendedName>
        <fullName evidence="8 18">3-dehydroquinate synthase</fullName>
        <shortName evidence="18">DHQS</shortName>
        <ecNumber evidence="7 18">4.2.3.4</ecNumber>
    </recommendedName>
</protein>
<feature type="binding site" evidence="18">
    <location>
        <position position="155"/>
    </location>
    <ligand>
        <name>NAD(+)</name>
        <dbReference type="ChEBI" id="CHEBI:57540"/>
    </ligand>
</feature>
<dbReference type="EC" id="4.2.3.4" evidence="7 18"/>
<dbReference type="PANTHER" id="PTHR43622:SF7">
    <property type="entry name" value="3-DEHYDROQUINATE SYNTHASE, CHLOROPLASTIC"/>
    <property type="match status" value="1"/>
</dbReference>
<keyword evidence="17 18" id="KW-0170">Cobalt</keyword>
<feature type="binding site" evidence="18">
    <location>
        <begin position="133"/>
        <end position="134"/>
    </location>
    <ligand>
        <name>NAD(+)</name>
        <dbReference type="ChEBI" id="CHEBI:57540"/>
    </ligand>
</feature>
<evidence type="ECO:0000256" key="2">
    <source>
        <dbReference type="ARBA" id="ARBA00001911"/>
    </source>
</evidence>
<keyword evidence="12 18" id="KW-0547">Nucleotide-binding</keyword>
<organism evidence="21 22">
    <name type="scientific">Legionella worsleiensis</name>
    <dbReference type="NCBI Taxonomy" id="45076"/>
    <lineage>
        <taxon>Bacteria</taxon>
        <taxon>Pseudomonadati</taxon>
        <taxon>Pseudomonadota</taxon>
        <taxon>Gammaproteobacteria</taxon>
        <taxon>Legionellales</taxon>
        <taxon>Legionellaceae</taxon>
        <taxon>Legionella</taxon>
    </lineage>
</organism>
<dbReference type="GO" id="GO:0003856">
    <property type="term" value="F:3-dehydroquinate synthase activity"/>
    <property type="evidence" value="ECO:0007669"/>
    <property type="project" value="UniProtKB-UniRule"/>
</dbReference>
<dbReference type="Gene3D" id="1.20.1090.10">
    <property type="entry name" value="Dehydroquinate synthase-like - alpha domain"/>
    <property type="match status" value="1"/>
</dbReference>
<dbReference type="Gene3D" id="3.40.50.1970">
    <property type="match status" value="1"/>
</dbReference>
<evidence type="ECO:0000313" key="22">
    <source>
        <dbReference type="Proteomes" id="UP000054662"/>
    </source>
</evidence>
<dbReference type="InterPro" id="IPR030960">
    <property type="entry name" value="DHQS/DOIS_N"/>
</dbReference>
<keyword evidence="16 18" id="KW-0456">Lyase</keyword>
<dbReference type="GO" id="GO:0009073">
    <property type="term" value="P:aromatic amino acid family biosynthetic process"/>
    <property type="evidence" value="ECO:0007669"/>
    <property type="project" value="UniProtKB-KW"/>
</dbReference>
<feature type="binding site" evidence="18">
    <location>
        <begin position="75"/>
        <end position="80"/>
    </location>
    <ligand>
        <name>NAD(+)</name>
        <dbReference type="ChEBI" id="CHEBI:57540"/>
    </ligand>
</feature>
<dbReference type="GO" id="GO:0008652">
    <property type="term" value="P:amino acid biosynthetic process"/>
    <property type="evidence" value="ECO:0007669"/>
    <property type="project" value="UniProtKB-KW"/>
</dbReference>
<dbReference type="GO" id="GO:0005737">
    <property type="term" value="C:cytoplasm"/>
    <property type="evidence" value="ECO:0007669"/>
    <property type="project" value="UniProtKB-SubCell"/>
</dbReference>
<dbReference type="InterPro" id="IPR016037">
    <property type="entry name" value="DHQ_synth_AroB"/>
</dbReference>
<dbReference type="FunFam" id="3.40.50.1970:FF:000001">
    <property type="entry name" value="3-dehydroquinate synthase"/>
    <property type="match status" value="1"/>
</dbReference>
<evidence type="ECO:0000256" key="1">
    <source>
        <dbReference type="ARBA" id="ARBA00001393"/>
    </source>
</evidence>
<evidence type="ECO:0000256" key="3">
    <source>
        <dbReference type="ARBA" id="ARBA00003485"/>
    </source>
</evidence>
<evidence type="ECO:0000256" key="14">
    <source>
        <dbReference type="ARBA" id="ARBA00023027"/>
    </source>
</evidence>
<sequence length="367" mass="40472">MAKFEVFTQVDVCLPGCHYPIIICRKGLHDSSLLCQLIPSQQVLIVTNDTVAPLYLESIEAALASKQCDTVVIQDGEAFKNQHSLFSIYNALIHNRHHRDTTVVALGGGVIGDLAGFAASTYQRGVGFVQIPTTLLAQIDASVGGKTAINHSSGKNLIGSFYQPNAVLIDLNSLDTLPDREFRAGLAEMIKYAVLEGGDFLDHLMAALQQGLTSKSHELPEFIAHCCRIKAHYVAMDEKETGQRALLNLGHTFAHALEAYTYYERWLHGEAVAIGLYCAAVLSHNLGLLDFKYVELIEQMLEYGGLPHKIPASIDLIRLMDLMRLDKKIKNNCLRFVVIKKPGECFLDDQVSTHCLHNTLITAVKGE</sequence>
<evidence type="ECO:0000256" key="9">
    <source>
        <dbReference type="ARBA" id="ARBA00022490"/>
    </source>
</evidence>
<dbReference type="PATRIC" id="fig|45076.6.peg.1860"/>
<comment type="catalytic activity">
    <reaction evidence="1 18">
        <text>7-phospho-2-dehydro-3-deoxy-D-arabino-heptonate = 3-dehydroquinate + phosphate</text>
        <dbReference type="Rhea" id="RHEA:21968"/>
        <dbReference type="ChEBI" id="CHEBI:32364"/>
        <dbReference type="ChEBI" id="CHEBI:43474"/>
        <dbReference type="ChEBI" id="CHEBI:58394"/>
        <dbReference type="EC" id="4.2.3.4"/>
    </reaction>
</comment>
<feature type="domain" description="3-dehydroquinate synthase C-terminal" evidence="20">
    <location>
        <begin position="185"/>
        <end position="328"/>
    </location>
</feature>
<dbReference type="PANTHER" id="PTHR43622">
    <property type="entry name" value="3-DEHYDROQUINATE SYNTHASE"/>
    <property type="match status" value="1"/>
</dbReference>
<dbReference type="PIRSF" id="PIRSF001455">
    <property type="entry name" value="DHQ_synth"/>
    <property type="match status" value="1"/>
</dbReference>
<dbReference type="EMBL" id="LNZC01000022">
    <property type="protein sequence ID" value="KTD77834.1"/>
    <property type="molecule type" value="Genomic_DNA"/>
</dbReference>
<gene>
    <name evidence="18 21" type="primary">aroB</name>
    <name evidence="21" type="ORF">Lwor_1716</name>
</gene>
<dbReference type="NCBIfam" id="TIGR01357">
    <property type="entry name" value="aroB"/>
    <property type="match status" value="1"/>
</dbReference>
<evidence type="ECO:0000256" key="5">
    <source>
        <dbReference type="ARBA" id="ARBA00004661"/>
    </source>
</evidence>
<evidence type="ECO:0000256" key="7">
    <source>
        <dbReference type="ARBA" id="ARBA00013031"/>
    </source>
</evidence>
<evidence type="ECO:0000256" key="6">
    <source>
        <dbReference type="ARBA" id="ARBA00005412"/>
    </source>
</evidence>
<keyword evidence="15 18" id="KW-0057">Aromatic amino acid biosynthesis</keyword>
<dbReference type="GO" id="GO:0009423">
    <property type="term" value="P:chorismate biosynthetic process"/>
    <property type="evidence" value="ECO:0007669"/>
    <property type="project" value="UniProtKB-UniRule"/>
</dbReference>
<dbReference type="GO" id="GO:0000166">
    <property type="term" value="F:nucleotide binding"/>
    <property type="evidence" value="ECO:0007669"/>
    <property type="project" value="UniProtKB-KW"/>
</dbReference>
<keyword evidence="11 18" id="KW-0479">Metal-binding</keyword>
<dbReference type="RefSeq" id="WP_058493510.1">
    <property type="nucleotide sequence ID" value="NZ_CBCRUR010000019.1"/>
</dbReference>
<comment type="cofactor">
    <cofactor evidence="2 18">
        <name>NAD(+)</name>
        <dbReference type="ChEBI" id="CHEBI:57540"/>
    </cofactor>
</comment>